<evidence type="ECO:0000256" key="9">
    <source>
        <dbReference type="ARBA" id="ARBA00023125"/>
    </source>
</evidence>
<gene>
    <name evidence="13 15" type="primary">ruvC</name>
    <name evidence="15" type="ORF">BN1224_DC9_BU_00660</name>
</gene>
<sequence>MSELIIGVDPGTIVAGYAIIAVEQRYQLRPYSYGAIRLSSDIPLPMRYKTLFEQLSGVLDDTQPNAMVLETQFVNKNPQSTMKLAMARGIVLLAAAQRDIPIFEYAPNVAKKAVVGKGHASKRQVQVMVSKILNVPEVLHPSNEDIADAFALAICHTHVARSPLCGVR</sequence>
<keyword evidence="7 13" id="KW-0378">Hydrolase</keyword>
<dbReference type="PANTHER" id="PTHR30194">
    <property type="entry name" value="CROSSOVER JUNCTION ENDODEOXYRIBONUCLEASE RUVC"/>
    <property type="match status" value="1"/>
</dbReference>
<comment type="catalytic activity">
    <reaction evidence="12 13">
        <text>Endonucleolytic cleavage at a junction such as a reciprocal single-stranded crossover between two homologous DNA duplexes (Holliday junction).</text>
        <dbReference type="EC" id="3.1.21.10"/>
    </reaction>
</comment>
<evidence type="ECO:0000313" key="15">
    <source>
        <dbReference type="EMBL" id="CRI42741.1"/>
    </source>
</evidence>
<feature type="binding site" evidence="13">
    <location>
        <position position="70"/>
    </location>
    <ligand>
        <name>Mg(2+)</name>
        <dbReference type="ChEBI" id="CHEBI:18420"/>
        <label>2</label>
    </ligand>
</feature>
<keyword evidence="2 13" id="KW-0963">Cytoplasm</keyword>
<dbReference type="Gene3D" id="3.30.420.10">
    <property type="entry name" value="Ribonuclease H-like superfamily/Ribonuclease H"/>
    <property type="match status" value="1"/>
</dbReference>
<dbReference type="NCBIfam" id="TIGR00228">
    <property type="entry name" value="ruvC"/>
    <property type="match status" value="1"/>
</dbReference>
<dbReference type="InterPro" id="IPR002176">
    <property type="entry name" value="X-over_junc_endoDNase_RuvC"/>
</dbReference>
<reference evidence="15" key="1">
    <citation type="submission" date="2015-05" db="EMBL/GenBank/DDBJ databases">
        <authorList>
            <person name="Rattei Thomas"/>
        </authorList>
    </citation>
    <scope>NUCLEOTIDE SEQUENCE</scope>
    <source>
        <strain evidence="15">DC9</strain>
    </source>
</reference>
<organism evidence="15">
    <name type="scientific">Chlamydia pneumoniae</name>
    <name type="common">Chlamydophila pneumoniae</name>
    <dbReference type="NCBI Taxonomy" id="83558"/>
    <lineage>
        <taxon>Bacteria</taxon>
        <taxon>Pseudomonadati</taxon>
        <taxon>Chlamydiota</taxon>
        <taxon>Chlamydiia</taxon>
        <taxon>Chlamydiales</taxon>
        <taxon>Chlamydiaceae</taxon>
        <taxon>Chlamydia/Chlamydophila group</taxon>
        <taxon>Chlamydia</taxon>
    </lineage>
</organism>
<evidence type="ECO:0000256" key="7">
    <source>
        <dbReference type="ARBA" id="ARBA00022801"/>
    </source>
</evidence>
<dbReference type="GO" id="GO:0005737">
    <property type="term" value="C:cytoplasm"/>
    <property type="evidence" value="ECO:0007669"/>
    <property type="project" value="UniProtKB-SubCell"/>
</dbReference>
<dbReference type="GO" id="GO:0006310">
    <property type="term" value="P:DNA recombination"/>
    <property type="evidence" value="ECO:0007669"/>
    <property type="project" value="UniProtKB-UniRule"/>
</dbReference>
<comment type="subcellular location">
    <subcellularLocation>
        <location evidence="13">Cytoplasm</location>
    </subcellularLocation>
</comment>
<dbReference type="CDD" id="cd16962">
    <property type="entry name" value="RuvC"/>
    <property type="match status" value="1"/>
</dbReference>
<dbReference type="PANTHER" id="PTHR30194:SF3">
    <property type="entry name" value="CROSSOVER JUNCTION ENDODEOXYRIBONUCLEASE RUVC"/>
    <property type="match status" value="1"/>
</dbReference>
<name>A0A0F7WT71_CHLPN</name>
<keyword evidence="3 13" id="KW-0540">Nuclease</keyword>
<proteinExistence type="inferred from homology"/>
<evidence type="ECO:0000256" key="13">
    <source>
        <dbReference type="HAMAP-Rule" id="MF_00034"/>
    </source>
</evidence>
<evidence type="ECO:0000256" key="11">
    <source>
        <dbReference type="ARBA" id="ARBA00023204"/>
    </source>
</evidence>
<dbReference type="SUPFAM" id="SSF53098">
    <property type="entry name" value="Ribonuclease H-like"/>
    <property type="match status" value="1"/>
</dbReference>
<dbReference type="GO" id="GO:0008821">
    <property type="term" value="F:crossover junction DNA endonuclease activity"/>
    <property type="evidence" value="ECO:0007669"/>
    <property type="project" value="UniProtKB-UniRule"/>
</dbReference>
<dbReference type="Pfam" id="PF02075">
    <property type="entry name" value="RuvC"/>
    <property type="match status" value="1"/>
</dbReference>
<dbReference type="GO" id="GO:0006281">
    <property type="term" value="P:DNA repair"/>
    <property type="evidence" value="ECO:0007669"/>
    <property type="project" value="UniProtKB-UniRule"/>
</dbReference>
<protein>
    <recommendedName>
        <fullName evidence="13 14">Crossover junction endodeoxyribonuclease RuvC</fullName>
        <ecNumber evidence="13 14">3.1.21.10</ecNumber>
    </recommendedName>
    <alternativeName>
        <fullName evidence="13">Holliday junction nuclease RuvC</fullName>
    </alternativeName>
    <alternativeName>
        <fullName evidence="13">Holliday junction resolvase RuvC</fullName>
    </alternativeName>
</protein>
<keyword evidence="6 13" id="KW-0227">DNA damage</keyword>
<feature type="active site" evidence="13">
    <location>
        <position position="9"/>
    </location>
</feature>
<evidence type="ECO:0000256" key="5">
    <source>
        <dbReference type="ARBA" id="ARBA00022759"/>
    </source>
</evidence>
<feature type="active site" evidence="13">
    <location>
        <position position="70"/>
    </location>
</feature>
<keyword evidence="9 13" id="KW-0238">DNA-binding</keyword>
<dbReference type="EMBL" id="LN847051">
    <property type="protein sequence ID" value="CRI42741.1"/>
    <property type="molecule type" value="Genomic_DNA"/>
</dbReference>
<evidence type="ECO:0000256" key="8">
    <source>
        <dbReference type="ARBA" id="ARBA00022842"/>
    </source>
</evidence>
<comment type="similarity">
    <text evidence="1 13">Belongs to the RuvC family.</text>
</comment>
<dbReference type="EC" id="3.1.21.10" evidence="13 14"/>
<keyword evidence="10 13" id="KW-0233">DNA recombination</keyword>
<dbReference type="GO" id="GO:0003677">
    <property type="term" value="F:DNA binding"/>
    <property type="evidence" value="ECO:0007669"/>
    <property type="project" value="UniProtKB-KW"/>
</dbReference>
<feature type="active site" evidence="13">
    <location>
        <position position="145"/>
    </location>
</feature>
<evidence type="ECO:0000256" key="1">
    <source>
        <dbReference type="ARBA" id="ARBA00009518"/>
    </source>
</evidence>
<dbReference type="InterPro" id="IPR020563">
    <property type="entry name" value="X-over_junc_endoDNase_Mg_BS"/>
</dbReference>
<evidence type="ECO:0000256" key="3">
    <source>
        <dbReference type="ARBA" id="ARBA00022722"/>
    </source>
</evidence>
<evidence type="ECO:0000256" key="2">
    <source>
        <dbReference type="ARBA" id="ARBA00022490"/>
    </source>
</evidence>
<feature type="binding site" evidence="13">
    <location>
        <position position="9"/>
    </location>
    <ligand>
        <name>Mg(2+)</name>
        <dbReference type="ChEBI" id="CHEBI:18420"/>
        <label>1</label>
    </ligand>
</feature>
<dbReference type="PROSITE" id="PS01321">
    <property type="entry name" value="RUVC"/>
    <property type="match status" value="1"/>
</dbReference>
<keyword evidence="8 13" id="KW-0460">Magnesium</keyword>
<dbReference type="InterPro" id="IPR036397">
    <property type="entry name" value="RNaseH_sf"/>
</dbReference>
<evidence type="ECO:0000256" key="4">
    <source>
        <dbReference type="ARBA" id="ARBA00022723"/>
    </source>
</evidence>
<dbReference type="GO" id="GO:0048476">
    <property type="term" value="C:Holliday junction resolvase complex"/>
    <property type="evidence" value="ECO:0007669"/>
    <property type="project" value="UniProtKB-UniRule"/>
</dbReference>
<evidence type="ECO:0000256" key="14">
    <source>
        <dbReference type="NCBIfam" id="TIGR00228"/>
    </source>
</evidence>
<evidence type="ECO:0000256" key="6">
    <source>
        <dbReference type="ARBA" id="ARBA00022763"/>
    </source>
</evidence>
<keyword evidence="4 13" id="KW-0479">Metal-binding</keyword>
<dbReference type="GO" id="GO:0000287">
    <property type="term" value="F:magnesium ion binding"/>
    <property type="evidence" value="ECO:0007669"/>
    <property type="project" value="UniProtKB-UniRule"/>
</dbReference>
<dbReference type="PRINTS" id="PR00696">
    <property type="entry name" value="RSOLVASERUVC"/>
</dbReference>
<evidence type="ECO:0000256" key="10">
    <source>
        <dbReference type="ARBA" id="ARBA00023172"/>
    </source>
</evidence>
<evidence type="ECO:0000256" key="12">
    <source>
        <dbReference type="ARBA" id="ARBA00029354"/>
    </source>
</evidence>
<dbReference type="InterPro" id="IPR012337">
    <property type="entry name" value="RNaseH-like_sf"/>
</dbReference>
<comment type="cofactor">
    <cofactor evidence="13">
        <name>Mg(2+)</name>
        <dbReference type="ChEBI" id="CHEBI:18420"/>
    </cofactor>
    <text evidence="13">Binds 2 Mg(2+) ion per subunit.</text>
</comment>
<dbReference type="AlphaFoldDB" id="A0A0F7WT71"/>
<keyword evidence="5 13" id="KW-0255">Endonuclease</keyword>
<comment type="function">
    <text evidence="13">The RuvA-RuvB-RuvC complex processes Holliday junction (HJ) DNA during genetic recombination and DNA repair. Endonuclease that resolves HJ intermediates. Cleaves cruciform DNA by making single-stranded nicks across the HJ at symmetrical positions within the homologous arms, yielding a 5'-phosphate and a 3'-hydroxyl group; requires a central core of homology in the junction. The consensus cleavage sequence is 5'-(A/T)TT(C/G)-3'. Cleavage occurs on the 3'-side of the TT dinucleotide at the point of strand exchange. HJ branch migration catalyzed by RuvA-RuvB allows RuvC to scan DNA until it finds its consensus sequence, where it cleaves and resolves the cruciform DNA.</text>
</comment>
<accession>A0A0F7WT71</accession>
<dbReference type="HAMAP" id="MF_00034">
    <property type="entry name" value="RuvC"/>
    <property type="match status" value="1"/>
</dbReference>
<comment type="subunit">
    <text evidence="13">Homodimer which binds Holliday junction (HJ) DNA. The HJ becomes 2-fold symmetrical on binding to RuvC with unstacked arms; it has a different conformation from HJ DNA in complex with RuvA. In the full resolvosome a probable DNA-RuvA(4)-RuvB(12)-RuvC(2) complex forms which resolves the HJ.</text>
</comment>
<keyword evidence="11 13" id="KW-0234">DNA repair</keyword>
<dbReference type="FunFam" id="3.30.420.10:FF:000002">
    <property type="entry name" value="Crossover junction endodeoxyribonuclease RuvC"/>
    <property type="match status" value="1"/>
</dbReference>
<feature type="binding site" evidence="13">
    <location>
        <position position="145"/>
    </location>
    <ligand>
        <name>Mg(2+)</name>
        <dbReference type="ChEBI" id="CHEBI:18420"/>
        <label>1</label>
    </ligand>
</feature>